<dbReference type="InterPro" id="IPR002562">
    <property type="entry name" value="3'-5'_exonuclease_dom"/>
</dbReference>
<gene>
    <name evidence="5" type="ORF">CERZMDRAFT_69751</name>
</gene>
<feature type="compositionally biased region" description="Acidic residues" evidence="3">
    <location>
        <begin position="33"/>
        <end position="42"/>
    </location>
</feature>
<dbReference type="GO" id="GO:0003676">
    <property type="term" value="F:nucleic acid binding"/>
    <property type="evidence" value="ECO:0007669"/>
    <property type="project" value="InterPro"/>
</dbReference>
<accession>A0A6A6F952</accession>
<evidence type="ECO:0000256" key="1">
    <source>
        <dbReference type="ARBA" id="ARBA00022722"/>
    </source>
</evidence>
<sequence length="479" mass="52787">MLPQRSSAADGISDSVEVSPPSSLSSYVPTDSDGPDDSDPAEETTWKPEPHTILDYQIPQKVYHDAVTASHESNAAYWSHQLYKSLDGKSPVVYYCKTLETAERQCKLFIGEPVLGFDLEWEIHSNLYKSPAKKCVSLIQIAAEDKICLIHVALFSGDKNEQLLPPSLKTILEDANVAKAGVNVSNDALRIKHCLGVDMRGIFELSHMYRLVKTPDQVSFKMVNMAEQVQNTLLLPLKKDEVRVSAWSKSLSGQQCAYAAADAYAGFRLFYQLDNLRKDLRPTPPRPAYYETMQPIVLGNGTALKAAKESKLDIDEADPDSVSALRDMLEKTTLQGGHASAGPGTIETTSARRTDSGAAAAAASSKSPKPSPHVLVASPETLLADMWVQSLPSRNPRVGAASLRAYHLWHHQSYNLNAVAGLCRQPPLALTTVSSYIMTAIKEEAMPYDKERLKEAFVHLPKSVWHVYGKWVKELGLER</sequence>
<evidence type="ECO:0000313" key="5">
    <source>
        <dbReference type="EMBL" id="KAF2209924.1"/>
    </source>
</evidence>
<feature type="region of interest" description="Disordered" evidence="3">
    <location>
        <begin position="333"/>
        <end position="374"/>
    </location>
</feature>
<protein>
    <recommendedName>
        <fullName evidence="4">3'-5' exonuclease domain-containing protein</fullName>
    </recommendedName>
</protein>
<feature type="compositionally biased region" description="Low complexity" evidence="3">
    <location>
        <begin position="13"/>
        <end position="32"/>
    </location>
</feature>
<dbReference type="GO" id="GO:0008408">
    <property type="term" value="F:3'-5' exonuclease activity"/>
    <property type="evidence" value="ECO:0007669"/>
    <property type="project" value="InterPro"/>
</dbReference>
<evidence type="ECO:0000313" key="6">
    <source>
        <dbReference type="Proteomes" id="UP000799539"/>
    </source>
</evidence>
<dbReference type="Gene3D" id="3.30.420.10">
    <property type="entry name" value="Ribonuclease H-like superfamily/Ribonuclease H"/>
    <property type="match status" value="1"/>
</dbReference>
<name>A0A6A6F952_9PEZI</name>
<dbReference type="SMART" id="SM00474">
    <property type="entry name" value="35EXOc"/>
    <property type="match status" value="1"/>
</dbReference>
<keyword evidence="6" id="KW-1185">Reference proteome</keyword>
<dbReference type="Pfam" id="PF01612">
    <property type="entry name" value="DNA_pol_A_exo1"/>
    <property type="match status" value="1"/>
</dbReference>
<dbReference type="Proteomes" id="UP000799539">
    <property type="component" value="Unassembled WGS sequence"/>
</dbReference>
<dbReference type="CDD" id="cd06141">
    <property type="entry name" value="WRN_exo"/>
    <property type="match status" value="1"/>
</dbReference>
<dbReference type="AlphaFoldDB" id="A0A6A6F952"/>
<evidence type="ECO:0000259" key="4">
    <source>
        <dbReference type="SMART" id="SM00474"/>
    </source>
</evidence>
<feature type="domain" description="3'-5' exonuclease" evidence="4">
    <location>
        <begin position="93"/>
        <end position="278"/>
    </location>
</feature>
<dbReference type="SUPFAM" id="SSF53098">
    <property type="entry name" value="Ribonuclease H-like"/>
    <property type="match status" value="1"/>
</dbReference>
<keyword evidence="1" id="KW-0540">Nuclease</keyword>
<dbReference type="InterPro" id="IPR036397">
    <property type="entry name" value="RNaseH_sf"/>
</dbReference>
<evidence type="ECO:0000256" key="3">
    <source>
        <dbReference type="SAM" id="MobiDB-lite"/>
    </source>
</evidence>
<dbReference type="OrthoDB" id="1920326at2759"/>
<dbReference type="GO" id="GO:0006139">
    <property type="term" value="P:nucleobase-containing compound metabolic process"/>
    <property type="evidence" value="ECO:0007669"/>
    <property type="project" value="InterPro"/>
</dbReference>
<proteinExistence type="predicted"/>
<keyword evidence="2" id="KW-0378">Hydrolase</keyword>
<dbReference type="InterPro" id="IPR012337">
    <property type="entry name" value="RNaseH-like_sf"/>
</dbReference>
<dbReference type="PANTHER" id="PTHR13620">
    <property type="entry name" value="3-5 EXONUCLEASE"/>
    <property type="match status" value="1"/>
</dbReference>
<dbReference type="GO" id="GO:0005634">
    <property type="term" value="C:nucleus"/>
    <property type="evidence" value="ECO:0007669"/>
    <property type="project" value="TreeGrafter"/>
</dbReference>
<feature type="compositionally biased region" description="Low complexity" evidence="3">
    <location>
        <begin position="358"/>
        <end position="368"/>
    </location>
</feature>
<reference evidence="5" key="1">
    <citation type="journal article" date="2020" name="Stud. Mycol.">
        <title>101 Dothideomycetes genomes: a test case for predicting lifestyles and emergence of pathogens.</title>
        <authorList>
            <person name="Haridas S."/>
            <person name="Albert R."/>
            <person name="Binder M."/>
            <person name="Bloem J."/>
            <person name="Labutti K."/>
            <person name="Salamov A."/>
            <person name="Andreopoulos B."/>
            <person name="Baker S."/>
            <person name="Barry K."/>
            <person name="Bills G."/>
            <person name="Bluhm B."/>
            <person name="Cannon C."/>
            <person name="Castanera R."/>
            <person name="Culley D."/>
            <person name="Daum C."/>
            <person name="Ezra D."/>
            <person name="Gonzalez J."/>
            <person name="Henrissat B."/>
            <person name="Kuo A."/>
            <person name="Liang C."/>
            <person name="Lipzen A."/>
            <person name="Lutzoni F."/>
            <person name="Magnuson J."/>
            <person name="Mondo S."/>
            <person name="Nolan M."/>
            <person name="Ohm R."/>
            <person name="Pangilinan J."/>
            <person name="Park H.-J."/>
            <person name="Ramirez L."/>
            <person name="Alfaro M."/>
            <person name="Sun H."/>
            <person name="Tritt A."/>
            <person name="Yoshinaga Y."/>
            <person name="Zwiers L.-H."/>
            <person name="Turgeon B."/>
            <person name="Goodwin S."/>
            <person name="Spatafora J."/>
            <person name="Crous P."/>
            <person name="Grigoriev I."/>
        </authorList>
    </citation>
    <scope>NUCLEOTIDE SEQUENCE</scope>
    <source>
        <strain evidence="5">SCOH1-5</strain>
    </source>
</reference>
<dbReference type="GO" id="GO:0005737">
    <property type="term" value="C:cytoplasm"/>
    <property type="evidence" value="ECO:0007669"/>
    <property type="project" value="TreeGrafter"/>
</dbReference>
<dbReference type="InterPro" id="IPR051132">
    <property type="entry name" value="3-5_Exonuclease_domain"/>
</dbReference>
<dbReference type="EMBL" id="ML992684">
    <property type="protein sequence ID" value="KAF2209924.1"/>
    <property type="molecule type" value="Genomic_DNA"/>
</dbReference>
<evidence type="ECO:0000256" key="2">
    <source>
        <dbReference type="ARBA" id="ARBA00022801"/>
    </source>
</evidence>
<feature type="region of interest" description="Disordered" evidence="3">
    <location>
        <begin position="1"/>
        <end position="50"/>
    </location>
</feature>
<dbReference type="PANTHER" id="PTHR13620:SF104">
    <property type="entry name" value="EXONUCLEASE 3'-5' DOMAIN-CONTAINING PROTEIN 2"/>
    <property type="match status" value="1"/>
</dbReference>
<organism evidence="5 6">
    <name type="scientific">Cercospora zeae-maydis SCOH1-5</name>
    <dbReference type="NCBI Taxonomy" id="717836"/>
    <lineage>
        <taxon>Eukaryota</taxon>
        <taxon>Fungi</taxon>
        <taxon>Dikarya</taxon>
        <taxon>Ascomycota</taxon>
        <taxon>Pezizomycotina</taxon>
        <taxon>Dothideomycetes</taxon>
        <taxon>Dothideomycetidae</taxon>
        <taxon>Mycosphaerellales</taxon>
        <taxon>Mycosphaerellaceae</taxon>
        <taxon>Cercospora</taxon>
    </lineage>
</organism>